<name>A0ABM8VMT9_9BACL</name>
<dbReference type="PROSITE" id="PS51257">
    <property type="entry name" value="PROKAR_LIPOPROTEIN"/>
    <property type="match status" value="1"/>
</dbReference>
<evidence type="ECO:0000256" key="1">
    <source>
        <dbReference type="ARBA" id="ARBA00022651"/>
    </source>
</evidence>
<evidence type="ECO:0000259" key="7">
    <source>
        <dbReference type="Pfam" id="PF24135"/>
    </source>
</evidence>
<keyword evidence="3" id="KW-0119">Carbohydrate metabolism</keyword>
<protein>
    <recommendedName>
        <fullName evidence="7">DUF7402 domain-containing protein</fullName>
    </recommendedName>
</protein>
<keyword evidence="4 5" id="KW-0326">Glycosidase</keyword>
<proteinExistence type="inferred from homology"/>
<dbReference type="Pfam" id="PF04616">
    <property type="entry name" value="Glyco_hydro_43"/>
    <property type="match status" value="1"/>
</dbReference>
<sequence length="490" mass="53880">MTAKARASRLFSVIVSIPLLWMGGCSLTEPAPPVQEVKGSPAPAYYQNPLLKNAPDPSILKASDGTYYAYPTGGSKFEAYSSRDLVHWNKEGVALSGKELKWASTKFWAPEVIERDGKYYMFFSAAASDGIPKLSVAVSDSPKRPFKHPSEKPLFDFGFGTIDPFIFKDDDGKIFMYFTKTLFDVGDRKESHIYVAELASDLLSVKGEPKLLLKPEQSWEVQSGKMRWNEGSYVLKRNGTYYLMYSANCYCGKAYAVGYATSRQATGPFTKYANNPILSASYKEVSGTGHHSVTTSPDGKEWFIVYHSHIDPAKGGAPRQMNMDRMGFGPDGTLYVNGPTMTKQPMPSGTTDWSNIAAEARVTASSGKKAFPADNIKDGMYAMAVKDGTGEWVTEGETDGAWVMLEWSKAKEISDVLLYDSSEVRRGLMSGKLYVDHDKSPIPVTFPKEPGAAAIVTVDRKKVNTIKLIIDQTLLDGTETGMSEIIVMGK</sequence>
<dbReference type="InterPro" id="IPR006710">
    <property type="entry name" value="Glyco_hydro_43"/>
</dbReference>
<evidence type="ECO:0000313" key="9">
    <source>
        <dbReference type="Proteomes" id="UP000730618"/>
    </source>
</evidence>
<feature type="chain" id="PRO_5045470208" description="DUF7402 domain-containing protein" evidence="6">
    <location>
        <begin position="28"/>
        <end position="490"/>
    </location>
</feature>
<dbReference type="PANTHER" id="PTHR43772">
    <property type="entry name" value="ENDO-1,4-BETA-XYLANASE"/>
    <property type="match status" value="1"/>
</dbReference>
<keyword evidence="2 5" id="KW-0378">Hydrolase</keyword>
<gene>
    <name evidence="8" type="ORF">PAECIP111802_04748</name>
</gene>
<organism evidence="8 9">
    <name type="scientific">Paenibacillus allorhizosphaerae</name>
    <dbReference type="NCBI Taxonomy" id="2849866"/>
    <lineage>
        <taxon>Bacteria</taxon>
        <taxon>Bacillati</taxon>
        <taxon>Bacillota</taxon>
        <taxon>Bacilli</taxon>
        <taxon>Bacillales</taxon>
        <taxon>Paenibacillaceae</taxon>
        <taxon>Paenibacillus</taxon>
    </lineage>
</organism>
<dbReference type="EMBL" id="CAJVCE010000015">
    <property type="protein sequence ID" value="CAG7650548.1"/>
    <property type="molecule type" value="Genomic_DNA"/>
</dbReference>
<dbReference type="RefSeq" id="WP_230415327.1">
    <property type="nucleotide sequence ID" value="NZ_CAJVCE010000015.1"/>
</dbReference>
<dbReference type="InterPro" id="IPR055826">
    <property type="entry name" value="DUF7402"/>
</dbReference>
<dbReference type="Pfam" id="PF24135">
    <property type="entry name" value="DUF7402"/>
    <property type="match status" value="1"/>
</dbReference>
<comment type="caution">
    <text evidence="8">The sequence shown here is derived from an EMBL/GenBank/DDBJ whole genome shotgun (WGS) entry which is preliminary data.</text>
</comment>
<feature type="domain" description="DUF7402" evidence="7">
    <location>
        <begin position="355"/>
        <end position="487"/>
    </location>
</feature>
<evidence type="ECO:0000256" key="4">
    <source>
        <dbReference type="ARBA" id="ARBA00023295"/>
    </source>
</evidence>
<feature type="signal peptide" evidence="6">
    <location>
        <begin position="1"/>
        <end position="27"/>
    </location>
</feature>
<accession>A0ABM8VMT9</accession>
<keyword evidence="1" id="KW-0624">Polysaccharide degradation</keyword>
<evidence type="ECO:0000256" key="5">
    <source>
        <dbReference type="RuleBase" id="RU361187"/>
    </source>
</evidence>
<dbReference type="PANTHER" id="PTHR43772:SF2">
    <property type="entry name" value="PUTATIVE (AFU_ORTHOLOGUE AFUA_2G04480)-RELATED"/>
    <property type="match status" value="1"/>
</dbReference>
<reference evidence="8 9" key="1">
    <citation type="submission" date="2021-06" db="EMBL/GenBank/DDBJ databases">
        <authorList>
            <person name="Criscuolo A."/>
        </authorList>
    </citation>
    <scope>NUCLEOTIDE SEQUENCE [LARGE SCALE GENOMIC DNA]</scope>
    <source>
        <strain evidence="9">CIP 111802</strain>
    </source>
</reference>
<evidence type="ECO:0000256" key="3">
    <source>
        <dbReference type="ARBA" id="ARBA00023277"/>
    </source>
</evidence>
<dbReference type="Proteomes" id="UP000730618">
    <property type="component" value="Unassembled WGS sequence"/>
</dbReference>
<evidence type="ECO:0000256" key="2">
    <source>
        <dbReference type="ARBA" id="ARBA00022801"/>
    </source>
</evidence>
<dbReference type="InterPro" id="IPR052176">
    <property type="entry name" value="Glycosyl_Hydrlase_43_Enz"/>
</dbReference>
<evidence type="ECO:0000313" key="8">
    <source>
        <dbReference type="EMBL" id="CAG7650548.1"/>
    </source>
</evidence>
<keyword evidence="6" id="KW-0732">Signal</keyword>
<comment type="similarity">
    <text evidence="5">Belongs to the glycosyl hydrolase 43 family.</text>
</comment>
<keyword evidence="9" id="KW-1185">Reference proteome</keyword>
<evidence type="ECO:0000256" key="6">
    <source>
        <dbReference type="SAM" id="SignalP"/>
    </source>
</evidence>
<dbReference type="CDD" id="cd08991">
    <property type="entry name" value="GH43_HoAraf43-like"/>
    <property type="match status" value="1"/>
</dbReference>
<keyword evidence="1" id="KW-0858">Xylan degradation</keyword>